<evidence type="ECO:0000256" key="1">
    <source>
        <dbReference type="SAM" id="Phobius"/>
    </source>
</evidence>
<feature type="transmembrane region" description="Helical" evidence="1">
    <location>
        <begin position="87"/>
        <end position="109"/>
    </location>
</feature>
<dbReference type="RefSeq" id="WP_188762787.1">
    <property type="nucleotide sequence ID" value="NZ_BMJM01000006.1"/>
</dbReference>
<reference evidence="2" key="1">
    <citation type="journal article" date="2014" name="Int. J. Syst. Evol. Microbiol.">
        <title>Complete genome sequence of Corynebacterium casei LMG S-19264T (=DSM 44701T), isolated from a smear-ripened cheese.</title>
        <authorList>
            <consortium name="US DOE Joint Genome Institute (JGI-PGF)"/>
            <person name="Walter F."/>
            <person name="Albersmeier A."/>
            <person name="Kalinowski J."/>
            <person name="Ruckert C."/>
        </authorList>
    </citation>
    <scope>NUCLEOTIDE SEQUENCE</scope>
    <source>
        <strain evidence="2">CGMCC 1.15519</strain>
    </source>
</reference>
<protein>
    <recommendedName>
        <fullName evidence="4">Transmembrane protein</fullName>
    </recommendedName>
</protein>
<evidence type="ECO:0000313" key="3">
    <source>
        <dbReference type="Proteomes" id="UP000635071"/>
    </source>
</evidence>
<dbReference type="AlphaFoldDB" id="A0A916ZUH7"/>
<keyword evidence="1" id="KW-1133">Transmembrane helix</keyword>
<keyword evidence="1" id="KW-0472">Membrane</keyword>
<gene>
    <name evidence="2" type="ORF">GCM10011529_19730</name>
</gene>
<evidence type="ECO:0000313" key="2">
    <source>
        <dbReference type="EMBL" id="GGE13409.1"/>
    </source>
</evidence>
<keyword evidence="3" id="KW-1185">Reference proteome</keyword>
<comment type="caution">
    <text evidence="2">The sequence shown here is derived from an EMBL/GenBank/DDBJ whole genome shotgun (WGS) entry which is preliminary data.</text>
</comment>
<reference evidence="2" key="2">
    <citation type="submission" date="2020-09" db="EMBL/GenBank/DDBJ databases">
        <authorList>
            <person name="Sun Q."/>
            <person name="Zhou Y."/>
        </authorList>
    </citation>
    <scope>NUCLEOTIDE SEQUENCE</scope>
    <source>
        <strain evidence="2">CGMCC 1.15519</strain>
    </source>
</reference>
<feature type="transmembrane region" description="Helical" evidence="1">
    <location>
        <begin position="121"/>
        <end position="140"/>
    </location>
</feature>
<feature type="transmembrane region" description="Helical" evidence="1">
    <location>
        <begin position="50"/>
        <end position="75"/>
    </location>
</feature>
<organism evidence="2 3">
    <name type="scientific">Sandarakinorhabdus glacialis</name>
    <dbReference type="NCBI Taxonomy" id="1614636"/>
    <lineage>
        <taxon>Bacteria</taxon>
        <taxon>Pseudomonadati</taxon>
        <taxon>Pseudomonadota</taxon>
        <taxon>Alphaproteobacteria</taxon>
        <taxon>Sphingomonadales</taxon>
        <taxon>Sphingosinicellaceae</taxon>
        <taxon>Sandarakinorhabdus</taxon>
    </lineage>
</organism>
<proteinExistence type="predicted"/>
<accession>A0A916ZUH7</accession>
<sequence>MRWLNTILRWLAAVVVTVIAASLVHSWTIQRGLSNLGIDISAGLGLRTAAADFAGLAPALFVVLGTALAVGFIVAAVLNRYLNLPRWVAFPLAGGVAVGVTLALMYLRMQITPIASAREPLGFIMLCLAGALGGWVFVITKRR</sequence>
<evidence type="ECO:0008006" key="4">
    <source>
        <dbReference type="Google" id="ProtNLM"/>
    </source>
</evidence>
<dbReference type="EMBL" id="BMJM01000006">
    <property type="protein sequence ID" value="GGE13409.1"/>
    <property type="molecule type" value="Genomic_DNA"/>
</dbReference>
<name>A0A916ZUH7_9SPHN</name>
<keyword evidence="1" id="KW-0812">Transmembrane</keyword>
<dbReference type="Proteomes" id="UP000635071">
    <property type="component" value="Unassembled WGS sequence"/>
</dbReference>